<name>A0ABW3H2D4_9SPHN</name>
<keyword evidence="3" id="KW-0597">Phosphoprotein</keyword>
<dbReference type="CDD" id="cd00075">
    <property type="entry name" value="HATPase"/>
    <property type="match status" value="1"/>
</dbReference>
<dbReference type="SMART" id="SM00388">
    <property type="entry name" value="HisKA"/>
    <property type="match status" value="1"/>
</dbReference>
<evidence type="ECO:0000256" key="7">
    <source>
        <dbReference type="SAM" id="Phobius"/>
    </source>
</evidence>
<dbReference type="InterPro" id="IPR003594">
    <property type="entry name" value="HATPase_dom"/>
</dbReference>
<keyword evidence="10" id="KW-1185">Reference proteome</keyword>
<feature type="domain" description="Histidine kinase" evidence="8">
    <location>
        <begin position="227"/>
        <end position="438"/>
    </location>
</feature>
<dbReference type="InterPro" id="IPR004358">
    <property type="entry name" value="Sig_transdc_His_kin-like_C"/>
</dbReference>
<dbReference type="Gene3D" id="3.30.565.10">
    <property type="entry name" value="Histidine kinase-like ATPase, C-terminal domain"/>
    <property type="match status" value="1"/>
</dbReference>
<dbReference type="SUPFAM" id="SSF55874">
    <property type="entry name" value="ATPase domain of HSP90 chaperone/DNA topoisomerase II/histidine kinase"/>
    <property type="match status" value="1"/>
</dbReference>
<dbReference type="Gene3D" id="1.10.287.130">
    <property type="match status" value="1"/>
</dbReference>
<dbReference type="EC" id="2.7.13.3" evidence="2"/>
<dbReference type="EMBL" id="JBHTJG010000001">
    <property type="protein sequence ID" value="MFD0945017.1"/>
    <property type="molecule type" value="Genomic_DNA"/>
</dbReference>
<dbReference type="PRINTS" id="PR00344">
    <property type="entry name" value="BCTRLSENSOR"/>
</dbReference>
<feature type="transmembrane region" description="Helical" evidence="7">
    <location>
        <begin position="86"/>
        <end position="109"/>
    </location>
</feature>
<feature type="transmembrane region" description="Helical" evidence="7">
    <location>
        <begin position="51"/>
        <end position="74"/>
    </location>
</feature>
<organism evidence="9 10">
    <name type="scientific">Sphingomonas canadensis</name>
    <dbReference type="NCBI Taxonomy" id="1219257"/>
    <lineage>
        <taxon>Bacteria</taxon>
        <taxon>Pseudomonadati</taxon>
        <taxon>Pseudomonadota</taxon>
        <taxon>Alphaproteobacteria</taxon>
        <taxon>Sphingomonadales</taxon>
        <taxon>Sphingomonadaceae</taxon>
        <taxon>Sphingomonas</taxon>
    </lineage>
</organism>
<dbReference type="SUPFAM" id="SSF47384">
    <property type="entry name" value="Homodimeric domain of signal transducing histidine kinase"/>
    <property type="match status" value="1"/>
</dbReference>
<evidence type="ECO:0000313" key="10">
    <source>
        <dbReference type="Proteomes" id="UP001596977"/>
    </source>
</evidence>
<protein>
    <recommendedName>
        <fullName evidence="2">histidine kinase</fullName>
        <ecNumber evidence="2">2.7.13.3</ecNumber>
    </recommendedName>
</protein>
<feature type="transmembrane region" description="Helical" evidence="7">
    <location>
        <begin position="142"/>
        <end position="162"/>
    </location>
</feature>
<accession>A0ABW3H2D4</accession>
<evidence type="ECO:0000256" key="1">
    <source>
        <dbReference type="ARBA" id="ARBA00000085"/>
    </source>
</evidence>
<evidence type="ECO:0000259" key="8">
    <source>
        <dbReference type="PROSITE" id="PS50109"/>
    </source>
</evidence>
<feature type="transmembrane region" description="Helical" evidence="7">
    <location>
        <begin position="21"/>
        <end position="39"/>
    </location>
</feature>
<dbReference type="Pfam" id="PF02518">
    <property type="entry name" value="HATPase_c"/>
    <property type="match status" value="1"/>
</dbReference>
<dbReference type="PANTHER" id="PTHR43711">
    <property type="entry name" value="TWO-COMPONENT HISTIDINE KINASE"/>
    <property type="match status" value="1"/>
</dbReference>
<evidence type="ECO:0000256" key="2">
    <source>
        <dbReference type="ARBA" id="ARBA00012438"/>
    </source>
</evidence>
<evidence type="ECO:0000256" key="5">
    <source>
        <dbReference type="ARBA" id="ARBA00022777"/>
    </source>
</evidence>
<evidence type="ECO:0000256" key="6">
    <source>
        <dbReference type="ARBA" id="ARBA00023012"/>
    </source>
</evidence>
<feature type="transmembrane region" description="Helical" evidence="7">
    <location>
        <begin position="115"/>
        <end position="135"/>
    </location>
</feature>
<keyword evidence="7" id="KW-1133">Transmembrane helix</keyword>
<feature type="transmembrane region" description="Helical" evidence="7">
    <location>
        <begin position="168"/>
        <end position="190"/>
    </location>
</feature>
<keyword evidence="6" id="KW-0902">Two-component regulatory system</keyword>
<dbReference type="RefSeq" id="WP_264942713.1">
    <property type="nucleotide sequence ID" value="NZ_JAPDRA010000001.1"/>
</dbReference>
<comment type="catalytic activity">
    <reaction evidence="1">
        <text>ATP + protein L-histidine = ADP + protein N-phospho-L-histidine.</text>
        <dbReference type="EC" id="2.7.13.3"/>
    </reaction>
</comment>
<keyword evidence="5 9" id="KW-0418">Kinase</keyword>
<reference evidence="10" key="1">
    <citation type="journal article" date="2019" name="Int. J. Syst. Evol. Microbiol.">
        <title>The Global Catalogue of Microorganisms (GCM) 10K type strain sequencing project: providing services to taxonomists for standard genome sequencing and annotation.</title>
        <authorList>
            <consortium name="The Broad Institute Genomics Platform"/>
            <consortium name="The Broad Institute Genome Sequencing Center for Infectious Disease"/>
            <person name="Wu L."/>
            <person name="Ma J."/>
        </authorList>
    </citation>
    <scope>NUCLEOTIDE SEQUENCE [LARGE SCALE GENOMIC DNA]</scope>
    <source>
        <strain evidence="10">CCUG 62982</strain>
    </source>
</reference>
<keyword evidence="7" id="KW-0812">Transmembrane</keyword>
<evidence type="ECO:0000256" key="4">
    <source>
        <dbReference type="ARBA" id="ARBA00022679"/>
    </source>
</evidence>
<proteinExistence type="predicted"/>
<gene>
    <name evidence="9" type="ORF">ACFQ1E_01560</name>
</gene>
<evidence type="ECO:0000313" key="9">
    <source>
        <dbReference type="EMBL" id="MFD0945017.1"/>
    </source>
</evidence>
<dbReference type="PROSITE" id="PS50109">
    <property type="entry name" value="HIS_KIN"/>
    <property type="match status" value="1"/>
</dbReference>
<evidence type="ECO:0000256" key="3">
    <source>
        <dbReference type="ARBA" id="ARBA00022553"/>
    </source>
</evidence>
<keyword evidence="7" id="KW-0472">Membrane</keyword>
<dbReference type="InterPro" id="IPR005467">
    <property type="entry name" value="His_kinase_dom"/>
</dbReference>
<dbReference type="InterPro" id="IPR050736">
    <property type="entry name" value="Sensor_HK_Regulatory"/>
</dbReference>
<dbReference type="InterPro" id="IPR036097">
    <property type="entry name" value="HisK_dim/P_sf"/>
</dbReference>
<dbReference type="Proteomes" id="UP001596977">
    <property type="component" value="Unassembled WGS sequence"/>
</dbReference>
<dbReference type="PANTHER" id="PTHR43711:SF1">
    <property type="entry name" value="HISTIDINE KINASE 1"/>
    <property type="match status" value="1"/>
</dbReference>
<dbReference type="GO" id="GO:0016301">
    <property type="term" value="F:kinase activity"/>
    <property type="evidence" value="ECO:0007669"/>
    <property type="project" value="UniProtKB-KW"/>
</dbReference>
<dbReference type="InterPro" id="IPR036890">
    <property type="entry name" value="HATPase_C_sf"/>
</dbReference>
<sequence>MEPDPATDRVAIRASESRIEFFLAGAFSLLVGGTLAYVHHLFAPIVPPSPLWGWTIFTTLVVASMIGLPLSVYLLKPDDATVVRVFAPLGKVVAVLFDLAVASSVWALLPYASEALQLLMVVFYAATISGQVISTAEAIENIVFGVVSIFGSAAIFFLLNPSPYSTPLALFLVAFGTLMVGVAIVLKVAIRSAIAARLRAEAASKDLTAALAEVNKARNSKTRIIAAATHDLRQPLQAAALFFNRVAADAGIEQTDAVARARLAFDEAADLLDRLLDQLRLDSGVIVPAAEQLDLSDLLGRICDETTPICAASGFVLRCVPGQYHATGDPHLVLRVLRNLIHNAVRHSRGTRLLIGARRAGPMVRVYVIDDGRGIPAGHSESMFVEFAGEGPDWSTGNGSGLGLPSSRRMAQLMGGQLEHDARWRRGAAFYLQLPGAS</sequence>
<keyword evidence="4" id="KW-0808">Transferase</keyword>
<comment type="caution">
    <text evidence="9">The sequence shown here is derived from an EMBL/GenBank/DDBJ whole genome shotgun (WGS) entry which is preliminary data.</text>
</comment>
<dbReference type="InterPro" id="IPR003661">
    <property type="entry name" value="HisK_dim/P_dom"/>
</dbReference>
<dbReference type="SMART" id="SM00387">
    <property type="entry name" value="HATPase_c"/>
    <property type="match status" value="1"/>
</dbReference>